<keyword evidence="2" id="KW-0560">Oxidoreductase</keyword>
<dbReference type="GO" id="GO:0016020">
    <property type="term" value="C:membrane"/>
    <property type="evidence" value="ECO:0007669"/>
    <property type="project" value="TreeGrafter"/>
</dbReference>
<dbReference type="CDD" id="cd05233">
    <property type="entry name" value="SDR_c"/>
    <property type="match status" value="1"/>
</dbReference>
<dbReference type="PANTHER" id="PTHR44196:SF1">
    <property type="entry name" value="DEHYDROGENASE_REDUCTASE SDR FAMILY MEMBER 7B"/>
    <property type="match status" value="1"/>
</dbReference>
<evidence type="ECO:0000256" key="1">
    <source>
        <dbReference type="ARBA" id="ARBA00006484"/>
    </source>
</evidence>
<accession>A0A250IBC9</accession>
<proteinExistence type="inferred from homology"/>
<comment type="similarity">
    <text evidence="1 3">Belongs to the short-chain dehydrogenases/reductases (SDR) family.</text>
</comment>
<feature type="domain" description="Ketoreductase" evidence="4">
    <location>
        <begin position="6"/>
        <end position="191"/>
    </location>
</feature>
<keyword evidence="6" id="KW-1185">Reference proteome</keyword>
<dbReference type="InterPro" id="IPR057326">
    <property type="entry name" value="KR_dom"/>
</dbReference>
<sequence length="268" mass="28648">MKVQNKVVVVTGGGSGMGRELVLALLAKGASVAAVDINTSALEGTRELAGANRDKLATYTVNITDRGLVEALPGQVLSRFGTVDGIINNAGIIQPFVRLKDLDYAAIDRVMNVNLFGTLYMTKAFLPHLLARPEAHITNVSSMGGFLPVPGQTIYGAAKAAVKLLTEGLNSELQGTNVRVTVVFPGAVRTNIMVNSGLDARQPAKGEAGSFKTLMPDKAARIIIEGIERNRERVMVGNDATLMDAVYRLNPQRAARFIYNQMSALLPK</sequence>
<protein>
    <submittedName>
        <fullName evidence="5">Short-chain dehydrogenase/reductase</fullName>
    </submittedName>
</protein>
<evidence type="ECO:0000256" key="2">
    <source>
        <dbReference type="ARBA" id="ARBA00023002"/>
    </source>
</evidence>
<dbReference type="Proteomes" id="UP000217289">
    <property type="component" value="Chromosome"/>
</dbReference>
<dbReference type="InterPro" id="IPR036291">
    <property type="entry name" value="NAD(P)-bd_dom_sf"/>
</dbReference>
<dbReference type="PRINTS" id="PR00080">
    <property type="entry name" value="SDRFAMILY"/>
</dbReference>
<organism evidence="5 6">
    <name type="scientific">Melittangium boletus DSM 14713</name>
    <dbReference type="NCBI Taxonomy" id="1294270"/>
    <lineage>
        <taxon>Bacteria</taxon>
        <taxon>Pseudomonadati</taxon>
        <taxon>Myxococcota</taxon>
        <taxon>Myxococcia</taxon>
        <taxon>Myxococcales</taxon>
        <taxon>Cystobacterineae</taxon>
        <taxon>Archangiaceae</taxon>
        <taxon>Melittangium</taxon>
    </lineage>
</organism>
<dbReference type="OrthoDB" id="9789083at2"/>
<dbReference type="AlphaFoldDB" id="A0A250IBC9"/>
<evidence type="ECO:0000256" key="3">
    <source>
        <dbReference type="RuleBase" id="RU000363"/>
    </source>
</evidence>
<dbReference type="InterPro" id="IPR002347">
    <property type="entry name" value="SDR_fam"/>
</dbReference>
<gene>
    <name evidence="5" type="ORF">MEBOL_001919</name>
</gene>
<dbReference type="PRINTS" id="PR00081">
    <property type="entry name" value="GDHRDH"/>
</dbReference>
<dbReference type="PANTHER" id="PTHR44196">
    <property type="entry name" value="DEHYDROGENASE/REDUCTASE SDR FAMILY MEMBER 7B"/>
    <property type="match status" value="1"/>
</dbReference>
<evidence type="ECO:0000313" key="6">
    <source>
        <dbReference type="Proteomes" id="UP000217289"/>
    </source>
</evidence>
<dbReference type="GO" id="GO:0016491">
    <property type="term" value="F:oxidoreductase activity"/>
    <property type="evidence" value="ECO:0007669"/>
    <property type="project" value="UniProtKB-KW"/>
</dbReference>
<dbReference type="Pfam" id="PF00106">
    <property type="entry name" value="adh_short"/>
    <property type="match status" value="1"/>
</dbReference>
<dbReference type="SUPFAM" id="SSF51735">
    <property type="entry name" value="NAD(P)-binding Rossmann-fold domains"/>
    <property type="match status" value="1"/>
</dbReference>
<dbReference type="EMBL" id="CP022163">
    <property type="protein sequence ID" value="ATB28472.1"/>
    <property type="molecule type" value="Genomic_DNA"/>
</dbReference>
<dbReference type="RefSeq" id="WP_095977149.1">
    <property type="nucleotide sequence ID" value="NZ_CP022163.1"/>
</dbReference>
<reference evidence="5 6" key="1">
    <citation type="submission" date="2017-06" db="EMBL/GenBank/DDBJ databases">
        <authorList>
            <person name="Kim H.J."/>
            <person name="Triplett B.A."/>
        </authorList>
    </citation>
    <scope>NUCLEOTIDE SEQUENCE [LARGE SCALE GENOMIC DNA]</scope>
    <source>
        <strain evidence="5 6">DSM 14713</strain>
    </source>
</reference>
<name>A0A250IBC9_9BACT</name>
<dbReference type="Gene3D" id="3.40.50.720">
    <property type="entry name" value="NAD(P)-binding Rossmann-like Domain"/>
    <property type="match status" value="1"/>
</dbReference>
<evidence type="ECO:0000259" key="4">
    <source>
        <dbReference type="SMART" id="SM00822"/>
    </source>
</evidence>
<evidence type="ECO:0000313" key="5">
    <source>
        <dbReference type="EMBL" id="ATB28472.1"/>
    </source>
</evidence>
<dbReference type="SMART" id="SM00822">
    <property type="entry name" value="PKS_KR"/>
    <property type="match status" value="1"/>
</dbReference>
<dbReference type="KEGG" id="mbd:MEBOL_001919"/>